<evidence type="ECO:0000256" key="2">
    <source>
        <dbReference type="ARBA" id="ARBA00009130"/>
    </source>
</evidence>
<dbReference type="Pfam" id="PF00581">
    <property type="entry name" value="Rhodanese"/>
    <property type="match status" value="1"/>
</dbReference>
<dbReference type="PRINTS" id="PR00368">
    <property type="entry name" value="FADPNR"/>
</dbReference>
<accession>A0A485LVQ4</accession>
<name>A0A485LVQ4_9ZZZZ</name>
<dbReference type="InterPro" id="IPR036873">
    <property type="entry name" value="Rhodanese-like_dom_sf"/>
</dbReference>
<dbReference type="EMBL" id="CAADRN010000034">
    <property type="protein sequence ID" value="VFU11644.1"/>
    <property type="molecule type" value="Genomic_DNA"/>
</dbReference>
<dbReference type="GO" id="GO:0050451">
    <property type="term" value="F:CoA-disulfide reductase (NADPH) activity"/>
    <property type="evidence" value="ECO:0007669"/>
    <property type="project" value="UniProtKB-EC"/>
</dbReference>
<dbReference type="SUPFAM" id="SSF52821">
    <property type="entry name" value="Rhodanese/Cell cycle control phosphatase"/>
    <property type="match status" value="1"/>
</dbReference>
<organism evidence="8">
    <name type="scientific">anaerobic digester metagenome</name>
    <dbReference type="NCBI Taxonomy" id="1263854"/>
    <lineage>
        <taxon>unclassified sequences</taxon>
        <taxon>metagenomes</taxon>
        <taxon>ecological metagenomes</taxon>
    </lineage>
</organism>
<keyword evidence="5 8" id="KW-0560">Oxidoreductase</keyword>
<comment type="similarity">
    <text evidence="2">Belongs to the class-III pyridine nucleotide-disulfide oxidoreductase family.</text>
</comment>
<reference evidence="8" key="1">
    <citation type="submission" date="2019-03" db="EMBL/GenBank/DDBJ databases">
        <authorList>
            <person name="Hao L."/>
        </authorList>
    </citation>
    <scope>NUCLEOTIDE SEQUENCE</scope>
</reference>
<dbReference type="InterPro" id="IPR016156">
    <property type="entry name" value="FAD/NAD-linked_Rdtase_dimer_sf"/>
</dbReference>
<dbReference type="Pfam" id="PF02852">
    <property type="entry name" value="Pyr_redox_dim"/>
    <property type="match status" value="1"/>
</dbReference>
<sequence length="556" mass="59935">MANKVVIVGGVAGGASAAARLRRLDETMEIVLFERGEHISFATCGLPYYVGGVIAKRRSLLVQTPTGMKKRYNLDIRTMSEVRRILPAEKQVEVCDLQDGKKYLESYDYLILSPGAGPVVPDLPGINLPNVFTVRNVPDSDRLKEYIETAKPASAVVVGGGFIGLEMVEALRLKGASVTVVEADRQIMGALDPEMAAIIQKYLQGQGVGLVLGDKLTALQGVSRVERLILESGREIPAAMVVLAIGVKPEVRLAVEAGLAIGVTGGIQVDEYMRTSDPFIYAVGDAVQVKHFVTGQAVLIPLAGPASRQGRLVADNIAASPVKYKGVQGTAIAKIMDLTVAVTGVNEKILRRAGIEHLACYTHPDDHAAYYPGSRQMSIKLLFSPGEGKILGAQVVGYQGVDKCIDVLATALRAKMNVFDLQELELAYAPPFSSAKSPVNMLGYVASNILRKEVEAVRWKQVEQLLAGSAVLVDVRADKELAKSGAVAGALHIPLDELRDRLAEIPEDREVLAYCQAGQRSYVANRILRQKGYKVKNISGGYRSYEALKNNSTKNT</sequence>
<dbReference type="SMART" id="SM00450">
    <property type="entry name" value="RHOD"/>
    <property type="match status" value="1"/>
</dbReference>
<dbReference type="PRINTS" id="PR00411">
    <property type="entry name" value="PNDRDTASEI"/>
</dbReference>
<evidence type="ECO:0000256" key="6">
    <source>
        <dbReference type="ARBA" id="ARBA00023284"/>
    </source>
</evidence>
<dbReference type="SUPFAM" id="SSF51905">
    <property type="entry name" value="FAD/NAD(P)-binding domain"/>
    <property type="match status" value="2"/>
</dbReference>
<dbReference type="SUPFAM" id="SSF55424">
    <property type="entry name" value="FAD/NAD-linked reductases, dimerisation (C-terminal) domain"/>
    <property type="match status" value="1"/>
</dbReference>
<gene>
    <name evidence="8" type="primary">cdr</name>
    <name evidence="8" type="ORF">SCFA_1290008</name>
</gene>
<protein>
    <submittedName>
        <fullName evidence="8">Coenzyme A disulfide reductase</fullName>
        <ecNumber evidence="8">1.8.1.14</ecNumber>
    </submittedName>
</protein>
<dbReference type="InterPro" id="IPR001763">
    <property type="entry name" value="Rhodanese-like_dom"/>
</dbReference>
<evidence type="ECO:0000256" key="1">
    <source>
        <dbReference type="ARBA" id="ARBA00001974"/>
    </source>
</evidence>
<dbReference type="InterPro" id="IPR023753">
    <property type="entry name" value="FAD/NAD-binding_dom"/>
</dbReference>
<keyword evidence="6" id="KW-0676">Redox-active center</keyword>
<dbReference type="Pfam" id="PF07992">
    <property type="entry name" value="Pyr_redox_2"/>
    <property type="match status" value="1"/>
</dbReference>
<evidence type="ECO:0000256" key="4">
    <source>
        <dbReference type="ARBA" id="ARBA00022827"/>
    </source>
</evidence>
<keyword evidence="4" id="KW-0274">FAD</keyword>
<evidence type="ECO:0000256" key="3">
    <source>
        <dbReference type="ARBA" id="ARBA00022630"/>
    </source>
</evidence>
<dbReference type="Gene3D" id="3.40.250.10">
    <property type="entry name" value="Rhodanese-like domain"/>
    <property type="match status" value="1"/>
</dbReference>
<dbReference type="InterPro" id="IPR050260">
    <property type="entry name" value="FAD-bd_OxRdtase"/>
</dbReference>
<evidence type="ECO:0000256" key="5">
    <source>
        <dbReference type="ARBA" id="ARBA00023002"/>
    </source>
</evidence>
<dbReference type="PANTHER" id="PTHR43429:SF1">
    <property type="entry name" value="NAD(P)H SULFUR OXIDOREDUCTASE (COA-DEPENDENT)"/>
    <property type="match status" value="1"/>
</dbReference>
<dbReference type="EC" id="1.8.1.14" evidence="8"/>
<dbReference type="Gene3D" id="3.50.50.60">
    <property type="entry name" value="FAD/NAD(P)-binding domain"/>
    <property type="match status" value="2"/>
</dbReference>
<dbReference type="InterPro" id="IPR004099">
    <property type="entry name" value="Pyr_nucl-diS_OxRdtase_dimer"/>
</dbReference>
<dbReference type="PANTHER" id="PTHR43429">
    <property type="entry name" value="PYRIDINE NUCLEOTIDE-DISULFIDE OXIDOREDUCTASE DOMAIN-CONTAINING"/>
    <property type="match status" value="1"/>
</dbReference>
<keyword evidence="3" id="KW-0285">Flavoprotein</keyword>
<evidence type="ECO:0000259" key="7">
    <source>
        <dbReference type="PROSITE" id="PS50206"/>
    </source>
</evidence>
<comment type="cofactor">
    <cofactor evidence="1">
        <name>FAD</name>
        <dbReference type="ChEBI" id="CHEBI:57692"/>
    </cofactor>
</comment>
<dbReference type="AlphaFoldDB" id="A0A485LVQ4"/>
<proteinExistence type="inferred from homology"/>
<feature type="domain" description="Rhodanese" evidence="7">
    <location>
        <begin position="466"/>
        <end position="554"/>
    </location>
</feature>
<evidence type="ECO:0000313" key="8">
    <source>
        <dbReference type="EMBL" id="VFU11644.1"/>
    </source>
</evidence>
<dbReference type="InterPro" id="IPR036188">
    <property type="entry name" value="FAD/NAD-bd_sf"/>
</dbReference>
<dbReference type="PROSITE" id="PS50206">
    <property type="entry name" value="RHODANESE_3"/>
    <property type="match status" value="1"/>
</dbReference>